<dbReference type="PROSITE" id="PS50105">
    <property type="entry name" value="SAM_DOMAIN"/>
    <property type="match status" value="1"/>
</dbReference>
<evidence type="ECO:0000256" key="1">
    <source>
        <dbReference type="SAM" id="MobiDB-lite"/>
    </source>
</evidence>
<dbReference type="VEuPathDB" id="AmoebaDB:DICPUDRAFT_98999"/>
<dbReference type="SUPFAM" id="SSF53474">
    <property type="entry name" value="alpha/beta-Hydrolases"/>
    <property type="match status" value="1"/>
</dbReference>
<feature type="region of interest" description="Disordered" evidence="1">
    <location>
        <begin position="308"/>
        <end position="352"/>
    </location>
</feature>
<dbReference type="InterPro" id="IPR013761">
    <property type="entry name" value="SAM/pointed_sf"/>
</dbReference>
<sequence length="382" mass="42027">MILQVFGLNGGKPSLKESYEDLNIVFYYLISILKINSKNIILMGKSIGTITTLKFASTLFPKLLKSKNSTIVIKSPTSPVESCKQYKSVGGIILLNSFGPGGLSDNIVNLLLSLDAFEHLKKVERITCPVLLIHAEEDQVVNIKSSKKLSKLFNNLFKFTRVKDAGHWNLDTHYLDDYEDDLMEFVKVVSPESFANRKERDEPASYAMSPNKVIGNWLDRMELIQYTQNFLQFGYFDMNSISTLDELLLEMIGISDQKHISTLMKEIDNINKSLYSNTSSSYSMMTISSSCSIDSSLNSNASGILSSNSSCSTTSSSSSSSSSNNSKSNNGDTPSSSTPPGSTPSRNSANLDTECTVNSSISSGSCNYCTLDECNDLDKLKE</sequence>
<feature type="domain" description="SAM" evidence="2">
    <location>
        <begin position="209"/>
        <end position="273"/>
    </location>
</feature>
<accession>F0ZVF8</accession>
<evidence type="ECO:0000313" key="4">
    <source>
        <dbReference type="Proteomes" id="UP000001064"/>
    </source>
</evidence>
<dbReference type="OrthoDB" id="446723at2759"/>
<dbReference type="KEGG" id="dpp:DICPUDRAFT_98999"/>
<dbReference type="SUPFAM" id="SSF47769">
    <property type="entry name" value="SAM/Pointed domain"/>
    <property type="match status" value="1"/>
</dbReference>
<evidence type="ECO:0000259" key="2">
    <source>
        <dbReference type="PROSITE" id="PS50105"/>
    </source>
</evidence>
<organism evidence="3 4">
    <name type="scientific">Dictyostelium purpureum</name>
    <name type="common">Slime mold</name>
    <dbReference type="NCBI Taxonomy" id="5786"/>
    <lineage>
        <taxon>Eukaryota</taxon>
        <taxon>Amoebozoa</taxon>
        <taxon>Evosea</taxon>
        <taxon>Eumycetozoa</taxon>
        <taxon>Dictyostelia</taxon>
        <taxon>Dictyosteliales</taxon>
        <taxon>Dictyosteliaceae</taxon>
        <taxon>Dictyostelium</taxon>
    </lineage>
</organism>
<proteinExistence type="predicted"/>
<dbReference type="RefSeq" id="XP_003291403.1">
    <property type="nucleotide sequence ID" value="XM_003291355.1"/>
</dbReference>
<dbReference type="GeneID" id="10507575"/>
<dbReference type="InterPro" id="IPR001660">
    <property type="entry name" value="SAM"/>
</dbReference>
<dbReference type="Proteomes" id="UP000001064">
    <property type="component" value="Unassembled WGS sequence"/>
</dbReference>
<dbReference type="PANTHER" id="PTHR12277:SF81">
    <property type="entry name" value="PROTEIN ABHD13"/>
    <property type="match status" value="1"/>
</dbReference>
<reference evidence="4" key="1">
    <citation type="journal article" date="2011" name="Genome Biol.">
        <title>Comparative genomics of the social amoebae Dictyostelium discoideum and Dictyostelium purpureum.</title>
        <authorList>
            <consortium name="US DOE Joint Genome Institute (JGI-PGF)"/>
            <person name="Sucgang R."/>
            <person name="Kuo A."/>
            <person name="Tian X."/>
            <person name="Salerno W."/>
            <person name="Parikh A."/>
            <person name="Feasley C.L."/>
            <person name="Dalin E."/>
            <person name="Tu H."/>
            <person name="Huang E."/>
            <person name="Barry K."/>
            <person name="Lindquist E."/>
            <person name="Shapiro H."/>
            <person name="Bruce D."/>
            <person name="Schmutz J."/>
            <person name="Salamov A."/>
            <person name="Fey P."/>
            <person name="Gaudet P."/>
            <person name="Anjard C."/>
            <person name="Babu M.M."/>
            <person name="Basu S."/>
            <person name="Bushmanova Y."/>
            <person name="van der Wel H."/>
            <person name="Katoh-Kurasawa M."/>
            <person name="Dinh C."/>
            <person name="Coutinho P.M."/>
            <person name="Saito T."/>
            <person name="Elias M."/>
            <person name="Schaap P."/>
            <person name="Kay R.R."/>
            <person name="Henrissat B."/>
            <person name="Eichinger L."/>
            <person name="Rivero F."/>
            <person name="Putnam N.H."/>
            <person name="West C.M."/>
            <person name="Loomis W.F."/>
            <person name="Chisholm R.L."/>
            <person name="Shaulsky G."/>
            <person name="Strassmann J.E."/>
            <person name="Queller D.C."/>
            <person name="Kuspa A."/>
            <person name="Grigoriev I.V."/>
        </authorList>
    </citation>
    <scope>NUCLEOTIDE SEQUENCE [LARGE SCALE GENOMIC DNA]</scope>
    <source>
        <strain evidence="4">QSDP1</strain>
    </source>
</reference>
<protein>
    <recommendedName>
        <fullName evidence="2">SAM domain-containing protein</fullName>
    </recommendedName>
</protein>
<dbReference type="InParanoid" id="F0ZVF8"/>
<dbReference type="Pfam" id="PF07647">
    <property type="entry name" value="SAM_2"/>
    <property type="match status" value="1"/>
</dbReference>
<dbReference type="AlphaFoldDB" id="F0ZVF8"/>
<dbReference type="EMBL" id="GL871213">
    <property type="protein sequence ID" value="EGC32080.1"/>
    <property type="molecule type" value="Genomic_DNA"/>
</dbReference>
<name>F0ZVF8_DICPU</name>
<feature type="compositionally biased region" description="Low complexity" evidence="1">
    <location>
        <begin position="308"/>
        <end position="348"/>
    </location>
</feature>
<dbReference type="PANTHER" id="PTHR12277">
    <property type="entry name" value="ALPHA/BETA HYDROLASE DOMAIN-CONTAINING PROTEIN"/>
    <property type="match status" value="1"/>
</dbReference>
<dbReference type="Gene3D" id="1.10.150.50">
    <property type="entry name" value="Transcription Factor, Ets-1"/>
    <property type="match status" value="1"/>
</dbReference>
<keyword evidence="4" id="KW-1185">Reference proteome</keyword>
<dbReference type="InterPro" id="IPR029058">
    <property type="entry name" value="AB_hydrolase_fold"/>
</dbReference>
<evidence type="ECO:0000313" key="3">
    <source>
        <dbReference type="EMBL" id="EGC32080.1"/>
    </source>
</evidence>
<dbReference type="STRING" id="5786.F0ZVF8"/>
<dbReference type="Gene3D" id="3.40.50.1820">
    <property type="entry name" value="alpha/beta hydrolase"/>
    <property type="match status" value="1"/>
</dbReference>
<dbReference type="eggNOG" id="KOG1552">
    <property type="taxonomic scope" value="Eukaryota"/>
</dbReference>
<gene>
    <name evidence="3" type="ORF">DICPUDRAFT_98999</name>
</gene>